<evidence type="ECO:0000256" key="1">
    <source>
        <dbReference type="ARBA" id="ARBA00022729"/>
    </source>
</evidence>
<dbReference type="RefSeq" id="WP_103683475.1">
    <property type="nucleotide sequence ID" value="NZ_PQGG01000012.1"/>
</dbReference>
<dbReference type="Gene3D" id="2.40.160.20">
    <property type="match status" value="1"/>
</dbReference>
<feature type="domain" description="Outer membrane protein beta-barrel" evidence="2">
    <location>
        <begin position="21"/>
        <end position="223"/>
    </location>
</feature>
<dbReference type="InterPro" id="IPR011250">
    <property type="entry name" value="OMP/PagP_B-barrel"/>
</dbReference>
<evidence type="ECO:0000259" key="2">
    <source>
        <dbReference type="Pfam" id="PF13505"/>
    </source>
</evidence>
<dbReference type="Pfam" id="PF13505">
    <property type="entry name" value="OMP_b-brl"/>
    <property type="match status" value="1"/>
</dbReference>
<organism evidence="3 4">
    <name type="scientific">Zhongshania marina</name>
    <dbReference type="NCBI Taxonomy" id="2304603"/>
    <lineage>
        <taxon>Bacteria</taxon>
        <taxon>Pseudomonadati</taxon>
        <taxon>Pseudomonadota</taxon>
        <taxon>Gammaproteobacteria</taxon>
        <taxon>Cellvibrionales</taxon>
        <taxon>Spongiibacteraceae</taxon>
        <taxon>Zhongshania</taxon>
    </lineage>
</organism>
<dbReference type="InterPro" id="IPR027385">
    <property type="entry name" value="Beta-barrel_OMP"/>
</dbReference>
<dbReference type="OrthoDB" id="5741434at2"/>
<name>A0A2S4HIA0_9GAMM</name>
<dbReference type="EMBL" id="PQGG01000012">
    <property type="protein sequence ID" value="POP53715.1"/>
    <property type="molecule type" value="Genomic_DNA"/>
</dbReference>
<sequence length="223" mass="23713">MKMLPILTLASVAVLPTLAEADHLRRGSHSYGSGPSLYLFGGVSSSSFNFNRSDYRYSFGDGSLSDIKLDTESSGGRLGFGFDFSRELSLEFGYASLGSLSGSAISNGSQVLNNGFSAGRVDMDADVDGVFLGVNAHTPLSEPVGLFARFGVYSWEMDGTLEDSSRAGGFTVEGTDPYAGIGLRMAIANNASVTLAYDHYLLDDDESVELSANTLSVDLVFRF</sequence>
<accession>A0A2S4HIA0</accession>
<evidence type="ECO:0000313" key="4">
    <source>
        <dbReference type="Proteomes" id="UP000237222"/>
    </source>
</evidence>
<keyword evidence="1" id="KW-0732">Signal</keyword>
<reference evidence="3" key="1">
    <citation type="submission" date="2018-01" db="EMBL/GenBank/DDBJ databases">
        <authorList>
            <person name="Yu X.-D."/>
        </authorList>
    </citation>
    <scope>NUCLEOTIDE SEQUENCE</scope>
    <source>
        <strain evidence="3">ZX-21</strain>
    </source>
</reference>
<comment type="caution">
    <text evidence="3">The sequence shown here is derived from an EMBL/GenBank/DDBJ whole genome shotgun (WGS) entry which is preliminary data.</text>
</comment>
<proteinExistence type="predicted"/>
<evidence type="ECO:0000313" key="3">
    <source>
        <dbReference type="EMBL" id="POP53715.1"/>
    </source>
</evidence>
<protein>
    <recommendedName>
        <fullName evidence="2">Outer membrane protein beta-barrel domain-containing protein</fullName>
    </recommendedName>
</protein>
<dbReference type="AlphaFoldDB" id="A0A2S4HIA0"/>
<dbReference type="Proteomes" id="UP000237222">
    <property type="component" value="Unassembled WGS sequence"/>
</dbReference>
<gene>
    <name evidence="3" type="ORF">C0068_05440</name>
</gene>
<dbReference type="SUPFAM" id="SSF56925">
    <property type="entry name" value="OMPA-like"/>
    <property type="match status" value="1"/>
</dbReference>